<name>A0A8S5Q2Z0_9CAUD</name>
<dbReference type="InterPro" id="IPR032481">
    <property type="entry name" value="DUF5055"/>
</dbReference>
<dbReference type="Pfam" id="PF16478">
    <property type="entry name" value="DUF5055"/>
    <property type="match status" value="1"/>
</dbReference>
<proteinExistence type="predicted"/>
<sequence length="115" mass="13047">MAAKVINFHSPDGKNTYELTFTRDSVEATERAGFQIGQYTQMTNLLSNSRALFYGAFIARNKGIKRKVVDEMFQHIEDKEDLMGVLLEMFMDASKSLLATDTEDKTAKNATWEIV</sequence>
<reference evidence="1" key="1">
    <citation type="journal article" date="2021" name="Proc. Natl. Acad. Sci. U.S.A.">
        <title>A Catalog of Tens of Thousands of Viruses from Human Metagenomes Reveals Hidden Associations with Chronic Diseases.</title>
        <authorList>
            <person name="Tisza M.J."/>
            <person name="Buck C.B."/>
        </authorList>
    </citation>
    <scope>NUCLEOTIDE SEQUENCE</scope>
    <source>
        <strain evidence="1">CtQqU1</strain>
    </source>
</reference>
<organism evidence="1">
    <name type="scientific">Siphoviridae sp. ctQqU1</name>
    <dbReference type="NCBI Taxonomy" id="2825496"/>
    <lineage>
        <taxon>Viruses</taxon>
        <taxon>Duplodnaviria</taxon>
        <taxon>Heunggongvirae</taxon>
        <taxon>Uroviricota</taxon>
        <taxon>Caudoviricetes</taxon>
    </lineage>
</organism>
<dbReference type="EMBL" id="BK015568">
    <property type="protein sequence ID" value="DAE13695.1"/>
    <property type="molecule type" value="Genomic_DNA"/>
</dbReference>
<accession>A0A8S5Q2Z0</accession>
<protein>
    <submittedName>
        <fullName evidence="1">Uncharacterized protein</fullName>
    </submittedName>
</protein>
<evidence type="ECO:0000313" key="1">
    <source>
        <dbReference type="EMBL" id="DAE13695.1"/>
    </source>
</evidence>